<comment type="caution">
    <text evidence="6">The sequence shown here is derived from an EMBL/GenBank/DDBJ whole genome shotgun (WGS) entry which is preliminary data.</text>
</comment>
<dbReference type="GO" id="GO:0000156">
    <property type="term" value="F:phosphorelay response regulator activity"/>
    <property type="evidence" value="ECO:0007669"/>
    <property type="project" value="InterPro"/>
</dbReference>
<evidence type="ECO:0000313" key="7">
    <source>
        <dbReference type="Proteomes" id="UP001198242"/>
    </source>
</evidence>
<dbReference type="PANTHER" id="PTHR37299:SF1">
    <property type="entry name" value="STAGE 0 SPORULATION PROTEIN A HOMOLOG"/>
    <property type="match status" value="1"/>
</dbReference>
<keyword evidence="6" id="KW-0238">DNA-binding</keyword>
<feature type="modified residue" description="4-aspartylphosphate" evidence="3">
    <location>
        <position position="52"/>
    </location>
</feature>
<proteinExistence type="predicted"/>
<dbReference type="InterPro" id="IPR007492">
    <property type="entry name" value="LytTR_DNA-bd_dom"/>
</dbReference>
<dbReference type="InterPro" id="IPR001789">
    <property type="entry name" value="Sig_transdc_resp-reg_receiver"/>
</dbReference>
<dbReference type="GO" id="GO:0003677">
    <property type="term" value="F:DNA binding"/>
    <property type="evidence" value="ECO:0007669"/>
    <property type="project" value="UniProtKB-KW"/>
</dbReference>
<comment type="function">
    <text evidence="2">May play the central regulatory role in sporulation. It may be an element of the effector pathway responsible for the activation of sporulation genes in response to nutritional stress. Spo0A may act in concert with spo0H (a sigma factor) to control the expression of some genes that are critical to the sporulation process.</text>
</comment>
<dbReference type="Pfam" id="PF00072">
    <property type="entry name" value="Response_reg"/>
    <property type="match status" value="1"/>
</dbReference>
<evidence type="ECO:0000259" key="4">
    <source>
        <dbReference type="PROSITE" id="PS50110"/>
    </source>
</evidence>
<organism evidence="6 7">
    <name type="scientific">Hominilimicola fabiformis</name>
    <dbReference type="NCBI Taxonomy" id="2885356"/>
    <lineage>
        <taxon>Bacteria</taxon>
        <taxon>Bacillati</taxon>
        <taxon>Bacillota</taxon>
        <taxon>Clostridia</taxon>
        <taxon>Eubacteriales</taxon>
        <taxon>Oscillospiraceae</taxon>
        <taxon>Hominilimicola</taxon>
    </lineage>
</organism>
<dbReference type="Gene3D" id="3.40.50.2300">
    <property type="match status" value="1"/>
</dbReference>
<dbReference type="AlphaFoldDB" id="A0AAE3DX94"/>
<dbReference type="RefSeq" id="WP_308455822.1">
    <property type="nucleotide sequence ID" value="NZ_JAJEQM010000002.1"/>
</dbReference>
<dbReference type="PROSITE" id="PS50110">
    <property type="entry name" value="RESPONSE_REGULATORY"/>
    <property type="match status" value="1"/>
</dbReference>
<evidence type="ECO:0000256" key="2">
    <source>
        <dbReference type="ARBA" id="ARBA00024867"/>
    </source>
</evidence>
<sequence>MINIAIIDDDKTFCDDFKEQIEKIDNSYNTDCYYDINTFLESVSSYNIAVIDIMLGKDNGIDIASAITEKYPNIKIIFISVEQDFFQDVYSVNHLYFLVKPISNEQLKQALSVCCSEINKQTLYTKLGSGTTAINLNDVSYFEGILKKTIVHYVNAPKQTLNEPLKDIEKEILNTNFIRIHQSYIVNLTYITQFTKTKVNIQDLEIPISRKYSQSALNGISKFLGNNLI</sequence>
<dbReference type="InterPro" id="IPR046947">
    <property type="entry name" value="LytR-like"/>
</dbReference>
<evidence type="ECO:0000256" key="1">
    <source>
        <dbReference type="ARBA" id="ARBA00018672"/>
    </source>
</evidence>
<evidence type="ECO:0000259" key="5">
    <source>
        <dbReference type="PROSITE" id="PS50930"/>
    </source>
</evidence>
<evidence type="ECO:0000256" key="3">
    <source>
        <dbReference type="PROSITE-ProRule" id="PRU00169"/>
    </source>
</evidence>
<dbReference type="PANTHER" id="PTHR37299">
    <property type="entry name" value="TRANSCRIPTIONAL REGULATOR-RELATED"/>
    <property type="match status" value="1"/>
</dbReference>
<reference evidence="6 7" key="1">
    <citation type="submission" date="2021-10" db="EMBL/GenBank/DDBJ databases">
        <title>Anaerobic single-cell dispensing facilitates the cultivation of human gut bacteria.</title>
        <authorList>
            <person name="Afrizal A."/>
        </authorList>
    </citation>
    <scope>NUCLEOTIDE SEQUENCE [LARGE SCALE GENOMIC DNA]</scope>
    <source>
        <strain evidence="6 7">CLA-AA-H232</strain>
    </source>
</reference>
<evidence type="ECO:0000313" key="6">
    <source>
        <dbReference type="EMBL" id="MCC2209683.1"/>
    </source>
</evidence>
<feature type="domain" description="Response regulatory" evidence="4">
    <location>
        <begin position="3"/>
        <end position="115"/>
    </location>
</feature>
<dbReference type="Gene3D" id="2.40.50.1020">
    <property type="entry name" value="LytTr DNA-binding domain"/>
    <property type="match status" value="1"/>
</dbReference>
<dbReference type="InterPro" id="IPR011006">
    <property type="entry name" value="CheY-like_superfamily"/>
</dbReference>
<dbReference type="Pfam" id="PF04397">
    <property type="entry name" value="LytTR"/>
    <property type="match status" value="1"/>
</dbReference>
<dbReference type="EMBL" id="JAJEQM010000002">
    <property type="protein sequence ID" value="MCC2209683.1"/>
    <property type="molecule type" value="Genomic_DNA"/>
</dbReference>
<protein>
    <recommendedName>
        <fullName evidence="1">Stage 0 sporulation protein A homolog</fullName>
    </recommendedName>
</protein>
<gene>
    <name evidence="6" type="ORF">LKE05_02600</name>
</gene>
<dbReference type="Proteomes" id="UP001198242">
    <property type="component" value="Unassembled WGS sequence"/>
</dbReference>
<dbReference type="SUPFAM" id="SSF52172">
    <property type="entry name" value="CheY-like"/>
    <property type="match status" value="1"/>
</dbReference>
<dbReference type="SMART" id="SM00448">
    <property type="entry name" value="REC"/>
    <property type="match status" value="1"/>
</dbReference>
<dbReference type="SMART" id="SM00850">
    <property type="entry name" value="LytTR"/>
    <property type="match status" value="1"/>
</dbReference>
<keyword evidence="3" id="KW-0597">Phosphoprotein</keyword>
<dbReference type="PROSITE" id="PS50930">
    <property type="entry name" value="HTH_LYTTR"/>
    <property type="match status" value="1"/>
</dbReference>
<feature type="domain" description="HTH LytTR-type" evidence="5">
    <location>
        <begin position="123"/>
        <end position="191"/>
    </location>
</feature>
<dbReference type="CDD" id="cd00156">
    <property type="entry name" value="REC"/>
    <property type="match status" value="1"/>
</dbReference>
<accession>A0AAE3DX94</accession>
<keyword evidence="7" id="KW-1185">Reference proteome</keyword>
<name>A0AAE3DX94_9FIRM</name>